<dbReference type="PROSITE" id="PS51160">
    <property type="entry name" value="ACYLPHOSPHATASE_3"/>
    <property type="match status" value="1"/>
</dbReference>
<feature type="domain" description="Acylphosphatase-like" evidence="6">
    <location>
        <begin position="1"/>
        <end position="80"/>
    </location>
</feature>
<dbReference type="PANTHER" id="PTHR47268:SF4">
    <property type="entry name" value="ACYLPHOSPHATASE"/>
    <property type="match status" value="1"/>
</dbReference>
<dbReference type="InterPro" id="IPR017968">
    <property type="entry name" value="Acylphosphatase_CS"/>
</dbReference>
<evidence type="ECO:0000256" key="2">
    <source>
        <dbReference type="ARBA" id="ARBA00012150"/>
    </source>
</evidence>
<comment type="similarity">
    <text evidence="1 5">Belongs to the acylphosphatase family.</text>
</comment>
<evidence type="ECO:0000256" key="4">
    <source>
        <dbReference type="PROSITE-ProRule" id="PRU00520"/>
    </source>
</evidence>
<proteinExistence type="inferred from homology"/>
<dbReference type="EC" id="3.6.1.7" evidence="2 4"/>
<dbReference type="Gene3D" id="3.30.70.100">
    <property type="match status" value="1"/>
</dbReference>
<protein>
    <recommendedName>
        <fullName evidence="2 4">acylphosphatase</fullName>
        <ecNumber evidence="2 4">3.6.1.7</ecNumber>
    </recommendedName>
</protein>
<dbReference type="InterPro" id="IPR036046">
    <property type="entry name" value="Acylphosphatase-like_dom_sf"/>
</dbReference>
<evidence type="ECO:0000256" key="5">
    <source>
        <dbReference type="RuleBase" id="RU004168"/>
    </source>
</evidence>
<gene>
    <name evidence="7" type="ORF">MAIT1_02734</name>
</gene>
<evidence type="ECO:0000259" key="6">
    <source>
        <dbReference type="PROSITE" id="PS51160"/>
    </source>
</evidence>
<feature type="active site" evidence="4">
    <location>
        <position position="25"/>
    </location>
</feature>
<dbReference type="GO" id="GO:0003998">
    <property type="term" value="F:acylphosphatase activity"/>
    <property type="evidence" value="ECO:0007669"/>
    <property type="project" value="UniProtKB-EC"/>
</dbReference>
<evidence type="ECO:0000313" key="7">
    <source>
        <dbReference type="EMBL" id="OSM02564.1"/>
    </source>
</evidence>
<dbReference type="SUPFAM" id="SSF54975">
    <property type="entry name" value="Acylphosphatase/BLUF domain-like"/>
    <property type="match status" value="1"/>
</dbReference>
<dbReference type="InterPro" id="IPR001792">
    <property type="entry name" value="Acylphosphatase-like_dom"/>
</dbReference>
<accession>A0A1Y2K627</accession>
<sequence length="80" mass="8825">MQGVWYRGATQQQAQKLGLRGWVRNEPDGSVRALVIGPPAQVDALAQWCWQGPPMARVQDVIVSLAAMPTNPPTEFRVAR</sequence>
<dbReference type="InterPro" id="IPR020456">
    <property type="entry name" value="Acylphosphatase"/>
</dbReference>
<reference evidence="7 8" key="1">
    <citation type="journal article" date="2016" name="BMC Genomics">
        <title>Combined genomic and structural analyses of a cultured magnetotactic bacterium reveals its niche adaptation to a dynamic environment.</title>
        <authorList>
            <person name="Araujo A.C."/>
            <person name="Morillo V."/>
            <person name="Cypriano J."/>
            <person name="Teixeira L.C."/>
            <person name="Leao P."/>
            <person name="Lyra S."/>
            <person name="Almeida L.G."/>
            <person name="Bazylinski D.A."/>
            <person name="Vasconcellos A.T."/>
            <person name="Abreu F."/>
            <person name="Lins U."/>
        </authorList>
    </citation>
    <scope>NUCLEOTIDE SEQUENCE [LARGE SCALE GENOMIC DNA]</scope>
    <source>
        <strain evidence="7 8">IT-1</strain>
    </source>
</reference>
<dbReference type="STRING" id="1434232.MAIT1_02734"/>
<comment type="catalytic activity">
    <reaction evidence="3 4">
        <text>an acyl phosphate + H2O = a carboxylate + phosphate + H(+)</text>
        <dbReference type="Rhea" id="RHEA:14965"/>
        <dbReference type="ChEBI" id="CHEBI:15377"/>
        <dbReference type="ChEBI" id="CHEBI:15378"/>
        <dbReference type="ChEBI" id="CHEBI:29067"/>
        <dbReference type="ChEBI" id="CHEBI:43474"/>
        <dbReference type="ChEBI" id="CHEBI:59918"/>
        <dbReference type="EC" id="3.6.1.7"/>
    </reaction>
</comment>
<dbReference type="PANTHER" id="PTHR47268">
    <property type="entry name" value="ACYLPHOSPHATASE"/>
    <property type="match status" value="1"/>
</dbReference>
<evidence type="ECO:0000256" key="3">
    <source>
        <dbReference type="ARBA" id="ARBA00047645"/>
    </source>
</evidence>
<dbReference type="EMBL" id="LVJN01000020">
    <property type="protein sequence ID" value="OSM02564.1"/>
    <property type="molecule type" value="Genomic_DNA"/>
</dbReference>
<dbReference type="AlphaFoldDB" id="A0A1Y2K627"/>
<name>A0A1Y2K627_9PROT</name>
<organism evidence="7 8">
    <name type="scientific">Magnetofaba australis IT-1</name>
    <dbReference type="NCBI Taxonomy" id="1434232"/>
    <lineage>
        <taxon>Bacteria</taxon>
        <taxon>Pseudomonadati</taxon>
        <taxon>Pseudomonadota</taxon>
        <taxon>Magnetococcia</taxon>
        <taxon>Magnetococcales</taxon>
        <taxon>Magnetococcaceae</taxon>
        <taxon>Magnetofaba</taxon>
    </lineage>
</organism>
<keyword evidence="8" id="KW-1185">Reference proteome</keyword>
<comment type="caution">
    <text evidence="7">The sequence shown here is derived from an EMBL/GenBank/DDBJ whole genome shotgun (WGS) entry which is preliminary data.</text>
</comment>
<dbReference type="PROSITE" id="PS00151">
    <property type="entry name" value="ACYLPHOSPHATASE_2"/>
    <property type="match status" value="1"/>
</dbReference>
<dbReference type="Pfam" id="PF00708">
    <property type="entry name" value="Acylphosphatase"/>
    <property type="match status" value="1"/>
</dbReference>
<keyword evidence="4" id="KW-0378">Hydrolase</keyword>
<feature type="active site" evidence="4">
    <location>
        <position position="7"/>
    </location>
</feature>
<evidence type="ECO:0000313" key="8">
    <source>
        <dbReference type="Proteomes" id="UP000194003"/>
    </source>
</evidence>
<evidence type="ECO:0000256" key="1">
    <source>
        <dbReference type="ARBA" id="ARBA00005614"/>
    </source>
</evidence>
<dbReference type="Proteomes" id="UP000194003">
    <property type="component" value="Unassembled WGS sequence"/>
</dbReference>